<organism evidence="7 8">
    <name type="scientific">Salinisphaera orenii MK-B5</name>
    <dbReference type="NCBI Taxonomy" id="856730"/>
    <lineage>
        <taxon>Bacteria</taxon>
        <taxon>Pseudomonadati</taxon>
        <taxon>Pseudomonadota</taxon>
        <taxon>Gammaproteobacteria</taxon>
        <taxon>Salinisphaerales</taxon>
        <taxon>Salinisphaeraceae</taxon>
        <taxon>Salinisphaera</taxon>
    </lineage>
</organism>
<evidence type="ECO:0000259" key="6">
    <source>
        <dbReference type="PROSITE" id="PS50893"/>
    </source>
</evidence>
<keyword evidence="2" id="KW-0813">Transport</keyword>
<evidence type="ECO:0000256" key="3">
    <source>
        <dbReference type="ARBA" id="ARBA00022741"/>
    </source>
</evidence>
<dbReference type="Pfam" id="PF00005">
    <property type="entry name" value="ABC_tran"/>
    <property type="match status" value="1"/>
</dbReference>
<sequence>MLSVHDFHAGYPSVPVVSGAELRVERGEIVSLFGHNGAGKSTLMKGVFGVLGDCRGEVRFNDAAVAGASTRSLMRRGMVLVPQERGVFPSLTVAENLRMGFWASGESARAEYDRRLARTLGYLPILDERKDDRAGELSGGQQQMVSIGRALLAGPKLLLLDEPSTGLAPNLVDDIMALVTRLREEEGLSVLLVEQNVGQALAVSDRVYLMKGGRIIHEATPDQLTWSRSLWDLF</sequence>
<keyword evidence="3" id="KW-0547">Nucleotide-binding</keyword>
<dbReference type="GO" id="GO:0005524">
    <property type="term" value="F:ATP binding"/>
    <property type="evidence" value="ECO:0007669"/>
    <property type="project" value="UniProtKB-KW"/>
</dbReference>
<dbReference type="PROSITE" id="PS50893">
    <property type="entry name" value="ABC_TRANSPORTER_2"/>
    <property type="match status" value="1"/>
</dbReference>
<evidence type="ECO:0000256" key="1">
    <source>
        <dbReference type="ARBA" id="ARBA00005417"/>
    </source>
</evidence>
<comment type="similarity">
    <text evidence="1">Belongs to the ABC transporter superfamily.</text>
</comment>
<name>A0A423PG48_9GAMM</name>
<proteinExistence type="inferred from homology"/>
<dbReference type="GO" id="GO:0016887">
    <property type="term" value="F:ATP hydrolysis activity"/>
    <property type="evidence" value="ECO:0007669"/>
    <property type="project" value="InterPro"/>
</dbReference>
<dbReference type="Proteomes" id="UP000283993">
    <property type="component" value="Unassembled WGS sequence"/>
</dbReference>
<evidence type="ECO:0000256" key="2">
    <source>
        <dbReference type="ARBA" id="ARBA00022448"/>
    </source>
</evidence>
<dbReference type="RefSeq" id="WP_123632133.1">
    <property type="nucleotide sequence ID" value="NZ_AYKH01000042.1"/>
</dbReference>
<reference evidence="7 8" key="1">
    <citation type="submission" date="2013-10" db="EMBL/GenBank/DDBJ databases">
        <title>Salinisphaera orenii MK-B5 Genome Sequencing.</title>
        <authorList>
            <person name="Lai Q."/>
            <person name="Li C."/>
            <person name="Shao Z."/>
        </authorList>
    </citation>
    <scope>NUCLEOTIDE SEQUENCE [LARGE SCALE GENOMIC DNA]</scope>
    <source>
        <strain evidence="7 8">MK-B5</strain>
    </source>
</reference>
<evidence type="ECO:0000313" key="7">
    <source>
        <dbReference type="EMBL" id="ROO24503.1"/>
    </source>
</evidence>
<keyword evidence="5" id="KW-0029">Amino-acid transport</keyword>
<dbReference type="PANTHER" id="PTHR43820:SF4">
    <property type="entry name" value="HIGH-AFFINITY BRANCHED-CHAIN AMINO ACID TRANSPORT ATP-BINDING PROTEIN LIVF"/>
    <property type="match status" value="1"/>
</dbReference>
<comment type="caution">
    <text evidence="7">The sequence shown here is derived from an EMBL/GenBank/DDBJ whole genome shotgun (WGS) entry which is preliminary data.</text>
</comment>
<dbReference type="PROSITE" id="PS00211">
    <property type="entry name" value="ABC_TRANSPORTER_1"/>
    <property type="match status" value="1"/>
</dbReference>
<dbReference type="Gene3D" id="3.40.50.300">
    <property type="entry name" value="P-loop containing nucleotide triphosphate hydrolases"/>
    <property type="match status" value="1"/>
</dbReference>
<evidence type="ECO:0000256" key="4">
    <source>
        <dbReference type="ARBA" id="ARBA00022840"/>
    </source>
</evidence>
<dbReference type="PANTHER" id="PTHR43820">
    <property type="entry name" value="HIGH-AFFINITY BRANCHED-CHAIN AMINO ACID TRANSPORT ATP-BINDING PROTEIN LIVF"/>
    <property type="match status" value="1"/>
</dbReference>
<dbReference type="SMART" id="SM00382">
    <property type="entry name" value="AAA"/>
    <property type="match status" value="1"/>
</dbReference>
<gene>
    <name evidence="7" type="ORF">SAOR_15020</name>
</gene>
<dbReference type="InterPro" id="IPR027417">
    <property type="entry name" value="P-loop_NTPase"/>
</dbReference>
<dbReference type="InterPro" id="IPR017871">
    <property type="entry name" value="ABC_transporter-like_CS"/>
</dbReference>
<dbReference type="CDD" id="cd03224">
    <property type="entry name" value="ABC_TM1139_LivF_branched"/>
    <property type="match status" value="1"/>
</dbReference>
<dbReference type="InterPro" id="IPR052156">
    <property type="entry name" value="BCAA_Transport_ATP-bd_LivF"/>
</dbReference>
<dbReference type="SUPFAM" id="SSF52540">
    <property type="entry name" value="P-loop containing nucleoside triphosphate hydrolases"/>
    <property type="match status" value="1"/>
</dbReference>
<protein>
    <submittedName>
        <fullName evidence="7">ABC transporter ATP-binding protein</fullName>
    </submittedName>
</protein>
<evidence type="ECO:0000313" key="8">
    <source>
        <dbReference type="Proteomes" id="UP000283993"/>
    </source>
</evidence>
<dbReference type="InterPro" id="IPR003439">
    <property type="entry name" value="ABC_transporter-like_ATP-bd"/>
</dbReference>
<dbReference type="AlphaFoldDB" id="A0A423PG48"/>
<dbReference type="GO" id="GO:0015807">
    <property type="term" value="P:L-amino acid transport"/>
    <property type="evidence" value="ECO:0007669"/>
    <property type="project" value="TreeGrafter"/>
</dbReference>
<accession>A0A423PG48</accession>
<dbReference type="GO" id="GO:0015658">
    <property type="term" value="F:branched-chain amino acid transmembrane transporter activity"/>
    <property type="evidence" value="ECO:0007669"/>
    <property type="project" value="TreeGrafter"/>
</dbReference>
<dbReference type="InterPro" id="IPR003593">
    <property type="entry name" value="AAA+_ATPase"/>
</dbReference>
<feature type="domain" description="ABC transporter" evidence="6">
    <location>
        <begin position="2"/>
        <end position="231"/>
    </location>
</feature>
<keyword evidence="8" id="KW-1185">Reference proteome</keyword>
<evidence type="ECO:0000256" key="5">
    <source>
        <dbReference type="ARBA" id="ARBA00022970"/>
    </source>
</evidence>
<dbReference type="EMBL" id="AYKH01000042">
    <property type="protein sequence ID" value="ROO24503.1"/>
    <property type="molecule type" value="Genomic_DNA"/>
</dbReference>
<keyword evidence="4 7" id="KW-0067">ATP-binding</keyword>